<sequence>MSNTTSQGALDRARQEAKQRRLREQLSAPQPMLPFDLHHTAHTVSQELTKQAEEKGRAEELMSLAERHEQQMSEIRNLMQNERSSDAIRDHGESPGRMLGDR</sequence>
<protein>
    <submittedName>
        <fullName evidence="2">Uncharacterized protein</fullName>
    </submittedName>
</protein>
<feature type="region of interest" description="Disordered" evidence="1">
    <location>
        <begin position="1"/>
        <end position="31"/>
    </location>
</feature>
<dbReference type="AlphaFoldDB" id="A0A4U0Y0B6"/>
<organism evidence="2 3">
    <name type="scientific">Cryomyces minteri</name>
    <dbReference type="NCBI Taxonomy" id="331657"/>
    <lineage>
        <taxon>Eukaryota</taxon>
        <taxon>Fungi</taxon>
        <taxon>Dikarya</taxon>
        <taxon>Ascomycota</taxon>
        <taxon>Pezizomycotina</taxon>
        <taxon>Dothideomycetes</taxon>
        <taxon>Dothideomycetes incertae sedis</taxon>
        <taxon>Cryomyces</taxon>
    </lineage>
</organism>
<keyword evidence="3" id="KW-1185">Reference proteome</keyword>
<evidence type="ECO:0000313" key="3">
    <source>
        <dbReference type="Proteomes" id="UP000308768"/>
    </source>
</evidence>
<evidence type="ECO:0000256" key="1">
    <source>
        <dbReference type="SAM" id="MobiDB-lite"/>
    </source>
</evidence>
<reference evidence="2 3" key="1">
    <citation type="submission" date="2017-03" db="EMBL/GenBank/DDBJ databases">
        <title>Genomes of endolithic fungi from Antarctica.</title>
        <authorList>
            <person name="Coleine C."/>
            <person name="Masonjones S."/>
            <person name="Stajich J.E."/>
        </authorList>
    </citation>
    <scope>NUCLEOTIDE SEQUENCE [LARGE SCALE GENOMIC DNA]</scope>
    <source>
        <strain evidence="2 3">CCFEE 5187</strain>
    </source>
</reference>
<gene>
    <name evidence="2" type="ORF">B0A49_00640</name>
</gene>
<accession>A0A4U0Y0B6</accession>
<feature type="region of interest" description="Disordered" evidence="1">
    <location>
        <begin position="79"/>
        <end position="102"/>
    </location>
</feature>
<feature type="compositionally biased region" description="Basic and acidic residues" evidence="1">
    <location>
        <begin position="11"/>
        <end position="24"/>
    </location>
</feature>
<proteinExistence type="predicted"/>
<dbReference type="EMBL" id="NAJN01000015">
    <property type="protein sequence ID" value="TKA81768.1"/>
    <property type="molecule type" value="Genomic_DNA"/>
</dbReference>
<evidence type="ECO:0000313" key="2">
    <source>
        <dbReference type="EMBL" id="TKA81768.1"/>
    </source>
</evidence>
<feature type="compositionally biased region" description="Basic and acidic residues" evidence="1">
    <location>
        <begin position="83"/>
        <end position="102"/>
    </location>
</feature>
<dbReference type="Proteomes" id="UP000308768">
    <property type="component" value="Unassembled WGS sequence"/>
</dbReference>
<name>A0A4U0Y0B6_9PEZI</name>
<comment type="caution">
    <text evidence="2">The sequence shown here is derived from an EMBL/GenBank/DDBJ whole genome shotgun (WGS) entry which is preliminary data.</text>
</comment>